<feature type="region of interest" description="Disordered" evidence="1">
    <location>
        <begin position="59"/>
        <end position="169"/>
    </location>
</feature>
<dbReference type="EMBL" id="UYRR01020623">
    <property type="protein sequence ID" value="VDK30539.1"/>
    <property type="molecule type" value="Genomic_DNA"/>
</dbReference>
<dbReference type="AlphaFoldDB" id="A0A0M3JKR7"/>
<proteinExistence type="predicted"/>
<feature type="compositionally biased region" description="Polar residues" evidence="1">
    <location>
        <begin position="82"/>
        <end position="102"/>
    </location>
</feature>
<feature type="region of interest" description="Disordered" evidence="1">
    <location>
        <begin position="198"/>
        <end position="222"/>
    </location>
</feature>
<sequence>MEVVEERTVSSVREIAQQFGALYQPLFAVKPVSKKSIANNITTKNDSADDECVKNEKKTMTKKFHKSLPKHRIKGIKPKTSGEPTTKSNSSTPSADYSTATIDSDKPDQSIIRDSEVQSTYGISKLSDKNVESDKANRSVVESDKNKISNNNAFDNDMKDDDLNAESKCDTQENEQCFESNYDNLKCSDDVALPIDISEDNRGITENLHKNNPDESEEEEEE</sequence>
<evidence type="ECO:0000256" key="1">
    <source>
        <dbReference type="SAM" id="MobiDB-lite"/>
    </source>
</evidence>
<reference evidence="4" key="1">
    <citation type="submission" date="2017-02" db="UniProtKB">
        <authorList>
            <consortium name="WormBaseParasite"/>
        </authorList>
    </citation>
    <scope>IDENTIFICATION</scope>
</reference>
<gene>
    <name evidence="2" type="ORF">ASIM_LOCUS8000</name>
</gene>
<evidence type="ECO:0000313" key="2">
    <source>
        <dbReference type="EMBL" id="VDK30539.1"/>
    </source>
</evidence>
<protein>
    <submittedName>
        <fullName evidence="4">Nucleolin-like</fullName>
    </submittedName>
</protein>
<feature type="compositionally biased region" description="Basic residues" evidence="1">
    <location>
        <begin position="60"/>
        <end position="77"/>
    </location>
</feature>
<organism evidence="4">
    <name type="scientific">Anisakis simplex</name>
    <name type="common">Herring worm</name>
    <dbReference type="NCBI Taxonomy" id="6269"/>
    <lineage>
        <taxon>Eukaryota</taxon>
        <taxon>Metazoa</taxon>
        <taxon>Ecdysozoa</taxon>
        <taxon>Nematoda</taxon>
        <taxon>Chromadorea</taxon>
        <taxon>Rhabditida</taxon>
        <taxon>Spirurina</taxon>
        <taxon>Ascaridomorpha</taxon>
        <taxon>Ascaridoidea</taxon>
        <taxon>Anisakidae</taxon>
        <taxon>Anisakis</taxon>
        <taxon>Anisakis simplex complex</taxon>
    </lineage>
</organism>
<evidence type="ECO:0000313" key="4">
    <source>
        <dbReference type="WBParaSite" id="ASIM_0000824301-mRNA-1"/>
    </source>
</evidence>
<dbReference type="Proteomes" id="UP000267096">
    <property type="component" value="Unassembled WGS sequence"/>
</dbReference>
<name>A0A0M3JKR7_ANISI</name>
<dbReference type="WBParaSite" id="ASIM_0000824301-mRNA-1">
    <property type="protein sequence ID" value="ASIM_0000824301-mRNA-1"/>
    <property type="gene ID" value="ASIM_0000824301"/>
</dbReference>
<feature type="compositionally biased region" description="Basic and acidic residues" evidence="1">
    <location>
        <begin position="103"/>
        <end position="116"/>
    </location>
</feature>
<reference evidence="2 3" key="2">
    <citation type="submission" date="2018-11" db="EMBL/GenBank/DDBJ databases">
        <authorList>
            <consortium name="Pathogen Informatics"/>
        </authorList>
    </citation>
    <scope>NUCLEOTIDE SEQUENCE [LARGE SCALE GENOMIC DNA]</scope>
</reference>
<accession>A0A0M3JKR7</accession>
<keyword evidence="3" id="KW-1185">Reference proteome</keyword>
<feature type="compositionally biased region" description="Basic and acidic residues" evidence="1">
    <location>
        <begin position="126"/>
        <end position="147"/>
    </location>
</feature>
<feature type="compositionally biased region" description="Basic and acidic residues" evidence="1">
    <location>
        <begin position="199"/>
        <end position="213"/>
    </location>
</feature>
<evidence type="ECO:0000313" key="3">
    <source>
        <dbReference type="Proteomes" id="UP000267096"/>
    </source>
</evidence>